<gene>
    <name evidence="1" type="ORF">N7509_000563</name>
</gene>
<organism evidence="1 2">
    <name type="scientific">Penicillium cosmopolitanum</name>
    <dbReference type="NCBI Taxonomy" id="1131564"/>
    <lineage>
        <taxon>Eukaryota</taxon>
        <taxon>Fungi</taxon>
        <taxon>Dikarya</taxon>
        <taxon>Ascomycota</taxon>
        <taxon>Pezizomycotina</taxon>
        <taxon>Eurotiomycetes</taxon>
        <taxon>Eurotiomycetidae</taxon>
        <taxon>Eurotiales</taxon>
        <taxon>Aspergillaceae</taxon>
        <taxon>Penicillium</taxon>
    </lineage>
</organism>
<evidence type="ECO:0000313" key="2">
    <source>
        <dbReference type="Proteomes" id="UP001147747"/>
    </source>
</evidence>
<reference evidence="1" key="2">
    <citation type="journal article" date="2023" name="IMA Fungus">
        <title>Comparative genomic study of the Penicillium genus elucidates a diverse pangenome and 15 lateral gene transfer events.</title>
        <authorList>
            <person name="Petersen C."/>
            <person name="Sorensen T."/>
            <person name="Nielsen M.R."/>
            <person name="Sondergaard T.E."/>
            <person name="Sorensen J.L."/>
            <person name="Fitzpatrick D.A."/>
            <person name="Frisvad J.C."/>
            <person name="Nielsen K.L."/>
        </authorList>
    </citation>
    <scope>NUCLEOTIDE SEQUENCE</scope>
    <source>
        <strain evidence="1">IBT 29677</strain>
    </source>
</reference>
<dbReference type="RefSeq" id="XP_056493782.1">
    <property type="nucleotide sequence ID" value="XM_056625200.1"/>
</dbReference>
<name>A0A9W9WAT9_9EURO</name>
<keyword evidence="2" id="KW-1185">Reference proteome</keyword>
<dbReference type="Proteomes" id="UP001147747">
    <property type="component" value="Unassembled WGS sequence"/>
</dbReference>
<evidence type="ECO:0008006" key="3">
    <source>
        <dbReference type="Google" id="ProtNLM"/>
    </source>
</evidence>
<comment type="caution">
    <text evidence="1">The sequence shown here is derived from an EMBL/GenBank/DDBJ whole genome shotgun (WGS) entry which is preliminary data.</text>
</comment>
<sequence length="514" mass="59039">MPCASFVPLPSELWGCITFYLSGTDIKSLRLTCTQVNNAVPFRLDRVFLSANPLNIEVFRNIASDEKLRYLVTEVIWDEARLTRGPARTSQTDRGQELLSDEDEPNIAEGHKYRGETCCPKWFKDACEENLRILRSLKSADKDRPEHIRCREQILAQPPLEECWKYYQHLLRQQNQVLADDSDLEAFSFGVKQFPALKKVTITPAAHGNLFSPLYPTPMIRAFPKGFNYPIPRGWLYFKSYFGPATAYSWNRYPELRERYRGFCTAMRVLANEPNSVLKNPGFRRLDISLLVGGEDESDLEPCWRSFLNGRLHRALSEATEIEDFRLHATFDDELAYNDAYPLIPLRNIIPVEKWPNLRHFELSSFSISQDDCISFLGTLPKTIRSIELSMLDFLDDGCWYSMLEEIQRMVSEGTLWRDLSTTCRPKITIGLSAVDGAPPTFGRAKWIEKEVRDFVCGSGSNPFDEPGSIDISYGTGVLKDAFDPNFERPNVGPKDLIRLNIRKKASDWDYTKY</sequence>
<dbReference type="GeneID" id="81364180"/>
<protein>
    <recommendedName>
        <fullName evidence="3">F-box domain-containing protein</fullName>
    </recommendedName>
</protein>
<evidence type="ECO:0000313" key="1">
    <source>
        <dbReference type="EMBL" id="KAJ5413936.1"/>
    </source>
</evidence>
<proteinExistence type="predicted"/>
<reference evidence="1" key="1">
    <citation type="submission" date="2022-12" db="EMBL/GenBank/DDBJ databases">
        <authorList>
            <person name="Petersen C."/>
        </authorList>
    </citation>
    <scope>NUCLEOTIDE SEQUENCE</scope>
    <source>
        <strain evidence="1">IBT 29677</strain>
    </source>
</reference>
<dbReference type="EMBL" id="JAPZBU010000003">
    <property type="protein sequence ID" value="KAJ5413936.1"/>
    <property type="molecule type" value="Genomic_DNA"/>
</dbReference>
<accession>A0A9W9WAT9</accession>
<dbReference type="OrthoDB" id="5422579at2759"/>
<dbReference type="AlphaFoldDB" id="A0A9W9WAT9"/>